<comment type="caution">
    <text evidence="1">The sequence shown here is derived from an EMBL/GenBank/DDBJ whole genome shotgun (WGS) entry which is preliminary data.</text>
</comment>
<reference evidence="1" key="1">
    <citation type="submission" date="2022-10" db="EMBL/GenBank/DDBJ databases">
        <title>Complete Genome of Trichothecium roseum strain YXFP-22015, a Plant Pathogen Isolated from Citrus.</title>
        <authorList>
            <person name="Wang Y."/>
            <person name="Zhu L."/>
        </authorList>
    </citation>
    <scope>NUCLEOTIDE SEQUENCE</scope>
    <source>
        <strain evidence="1">YXFP-22015</strain>
    </source>
</reference>
<evidence type="ECO:0000313" key="1">
    <source>
        <dbReference type="EMBL" id="KAI9898021.1"/>
    </source>
</evidence>
<gene>
    <name evidence="1" type="ORF">N3K66_006381</name>
</gene>
<keyword evidence="2" id="KW-1185">Reference proteome</keyword>
<evidence type="ECO:0000313" key="2">
    <source>
        <dbReference type="Proteomes" id="UP001163324"/>
    </source>
</evidence>
<dbReference type="Proteomes" id="UP001163324">
    <property type="component" value="Chromosome 6"/>
</dbReference>
<proteinExistence type="predicted"/>
<dbReference type="EMBL" id="CM047945">
    <property type="protein sequence ID" value="KAI9898021.1"/>
    <property type="molecule type" value="Genomic_DNA"/>
</dbReference>
<protein>
    <submittedName>
        <fullName evidence="1">Uncharacterized protein</fullName>
    </submittedName>
</protein>
<accession>A0ACC0UWB5</accession>
<organism evidence="1 2">
    <name type="scientific">Trichothecium roseum</name>
    <dbReference type="NCBI Taxonomy" id="47278"/>
    <lineage>
        <taxon>Eukaryota</taxon>
        <taxon>Fungi</taxon>
        <taxon>Dikarya</taxon>
        <taxon>Ascomycota</taxon>
        <taxon>Pezizomycotina</taxon>
        <taxon>Sordariomycetes</taxon>
        <taxon>Hypocreomycetidae</taxon>
        <taxon>Hypocreales</taxon>
        <taxon>Hypocreales incertae sedis</taxon>
        <taxon>Trichothecium</taxon>
    </lineage>
</organism>
<name>A0ACC0UWB5_9HYPO</name>
<sequence>MSSVLVFGPTGNVGSFVARTAASHGAKVWLAMRDTAKAIPGLSAEDEEAGPYQRVQADLTRPDSVGEAAKKSGAKRAFLYAAHGSPDHMKATLQALRSAGVDFIVFLSSYSVRGEDLGAITPDQVIPYIHAQIELSLADVFGAQGFVAVRPGGFATNILRHKQGIQAGKTTFFGIDFELDGVTPDDMGEVSGTILAQGPRDGQHVVYLYGPQVMTQGEGCKKVGKVLGKDVETVEIDAADAPEHFAKLGMPKPFADYMIRMTLQFREGKGWPRTKYEEGVKNVELYTGRPALKFEDWVAKNKDLFA</sequence>